<dbReference type="EMBL" id="CP069030">
    <property type="protein sequence ID" value="QRC98358.1"/>
    <property type="molecule type" value="Genomic_DNA"/>
</dbReference>
<reference evidence="2" key="1">
    <citation type="journal article" date="2021" name="BMC Genomics">
        <title>Chromosome-level genome assembly and manually-curated proteome of model necrotroph Parastagonospora nodorum Sn15 reveals a genome-wide trove of candidate effector homologs, and redundancy of virulence-related functions within an accessory chromosome.</title>
        <authorList>
            <person name="Bertazzoni S."/>
            <person name="Jones D.A.B."/>
            <person name="Phan H.T."/>
            <person name="Tan K.-C."/>
            <person name="Hane J.K."/>
        </authorList>
    </citation>
    <scope>NUCLEOTIDE SEQUENCE [LARGE SCALE GENOMIC DNA]</scope>
    <source>
        <strain evidence="2">SN15 / ATCC MYA-4574 / FGSC 10173)</strain>
    </source>
</reference>
<protein>
    <submittedName>
        <fullName evidence="1">Uncharacterized protein</fullName>
    </submittedName>
</protein>
<evidence type="ECO:0000313" key="1">
    <source>
        <dbReference type="EMBL" id="QRC98358.1"/>
    </source>
</evidence>
<dbReference type="VEuPathDB" id="FungiDB:JI435_411940"/>
<dbReference type="AlphaFoldDB" id="A0A7U2F674"/>
<accession>A0A7U2F674</accession>
<dbReference type="Proteomes" id="UP000663193">
    <property type="component" value="Chromosome 8"/>
</dbReference>
<name>A0A7U2F674_PHANO</name>
<gene>
    <name evidence="1" type="ORF">JI435_411940</name>
</gene>
<organism evidence="1 2">
    <name type="scientific">Phaeosphaeria nodorum (strain SN15 / ATCC MYA-4574 / FGSC 10173)</name>
    <name type="common">Glume blotch fungus</name>
    <name type="synonym">Parastagonospora nodorum</name>
    <dbReference type="NCBI Taxonomy" id="321614"/>
    <lineage>
        <taxon>Eukaryota</taxon>
        <taxon>Fungi</taxon>
        <taxon>Dikarya</taxon>
        <taxon>Ascomycota</taxon>
        <taxon>Pezizomycotina</taxon>
        <taxon>Dothideomycetes</taxon>
        <taxon>Pleosporomycetidae</taxon>
        <taxon>Pleosporales</taxon>
        <taxon>Pleosporineae</taxon>
        <taxon>Phaeosphaeriaceae</taxon>
        <taxon>Parastagonospora</taxon>
    </lineage>
</organism>
<keyword evidence="2" id="KW-1185">Reference proteome</keyword>
<evidence type="ECO:0000313" key="2">
    <source>
        <dbReference type="Proteomes" id="UP000663193"/>
    </source>
</evidence>
<sequence length="54" mass="6351">MSFDLFPCHKTISFLHALRAYKSRHSATLSILSNITLLSFSFQKKGLPRQRRWL</sequence>
<proteinExistence type="predicted"/>